<feature type="binding site" evidence="4">
    <location>
        <position position="298"/>
    </location>
    <ligand>
        <name>S-adenosyl-L-methionine</name>
        <dbReference type="ChEBI" id="CHEBI:59789"/>
    </ligand>
</feature>
<dbReference type="KEGG" id="dhy:DESAM_20196"/>
<evidence type="ECO:0000256" key="5">
    <source>
        <dbReference type="PROSITE-ProRule" id="PRU10015"/>
    </source>
</evidence>
<dbReference type="InterPro" id="IPR029063">
    <property type="entry name" value="SAM-dependent_MTases_sf"/>
</dbReference>
<dbReference type="GO" id="GO:0070041">
    <property type="term" value="F:rRNA (uridine-C5-)-methyltransferase activity"/>
    <property type="evidence" value="ECO:0007669"/>
    <property type="project" value="UniProtKB-ARBA"/>
</dbReference>
<dbReference type="Pfam" id="PF05958">
    <property type="entry name" value="tRNA_U5-meth_tr"/>
    <property type="match status" value="1"/>
</dbReference>
<gene>
    <name evidence="7" type="ORF">DESAM_20196</name>
</gene>
<dbReference type="FunFam" id="3.40.50.150:FF:000009">
    <property type="entry name" value="23S rRNA (Uracil(1939)-C(5))-methyltransferase RlmD"/>
    <property type="match status" value="1"/>
</dbReference>
<dbReference type="PROSITE" id="PS01231">
    <property type="entry name" value="TRMA_2"/>
    <property type="match status" value="1"/>
</dbReference>
<dbReference type="RefSeq" id="WP_015335097.1">
    <property type="nucleotide sequence ID" value="NC_020055.1"/>
</dbReference>
<comment type="similarity">
    <text evidence="4">Belongs to the class I-like SAM-binding methyltransferase superfamily. RNA M5U methyltransferase family.</text>
</comment>
<feature type="active site" evidence="5">
    <location>
        <position position="422"/>
    </location>
</feature>
<dbReference type="Gene3D" id="2.40.50.140">
    <property type="entry name" value="Nucleic acid-binding proteins"/>
    <property type="match status" value="1"/>
</dbReference>
<evidence type="ECO:0000313" key="7">
    <source>
        <dbReference type="EMBL" id="CCO22487.1"/>
    </source>
</evidence>
<feature type="binding site" evidence="4">
    <location>
        <position position="348"/>
    </location>
    <ligand>
        <name>S-adenosyl-L-methionine</name>
        <dbReference type="ChEBI" id="CHEBI:59789"/>
    </ligand>
</feature>
<protein>
    <submittedName>
        <fullName evidence="7">RNA methyltransferase, TrmA family</fullName>
        <ecNumber evidence="7">2.1.1.35</ecNumber>
    </submittedName>
</protein>
<dbReference type="eggNOG" id="COG2265">
    <property type="taxonomic scope" value="Bacteria"/>
</dbReference>
<dbReference type="AlphaFoldDB" id="L0R8E3"/>
<organism evidence="7 8">
    <name type="scientific">Maridesulfovibrio hydrothermalis AM13 = DSM 14728</name>
    <dbReference type="NCBI Taxonomy" id="1121451"/>
    <lineage>
        <taxon>Bacteria</taxon>
        <taxon>Pseudomonadati</taxon>
        <taxon>Thermodesulfobacteriota</taxon>
        <taxon>Desulfovibrionia</taxon>
        <taxon>Desulfovibrionales</taxon>
        <taxon>Desulfovibrionaceae</taxon>
        <taxon>Maridesulfovibrio</taxon>
    </lineage>
</organism>
<feature type="binding site" evidence="4">
    <location>
        <position position="327"/>
    </location>
    <ligand>
        <name>S-adenosyl-L-methionine</name>
        <dbReference type="ChEBI" id="CHEBI:59789"/>
    </ligand>
</feature>
<evidence type="ECO:0000313" key="8">
    <source>
        <dbReference type="Proteomes" id="UP000010808"/>
    </source>
</evidence>
<dbReference type="HOGENOM" id="CLU_014689_7_2_7"/>
<feature type="domain" description="TRAM" evidence="6">
    <location>
        <begin position="7"/>
        <end position="65"/>
    </location>
</feature>
<dbReference type="NCBIfam" id="TIGR00479">
    <property type="entry name" value="rumA"/>
    <property type="match status" value="1"/>
</dbReference>
<dbReference type="OrthoDB" id="9804590at2"/>
<feature type="active site" description="Nucleophile" evidence="4">
    <location>
        <position position="422"/>
    </location>
</feature>
<dbReference type="SUPFAM" id="SSF53335">
    <property type="entry name" value="S-adenosyl-L-methionine-dependent methyltransferases"/>
    <property type="match status" value="1"/>
</dbReference>
<sequence>MSNENTPITKGSTIEVTIESLAFGGQGIARHEGMTIFVDRAVPGQVVRCEITKLKKRFAEAKRVEVVTASETEQEPFCEYFGTCGGCVHQDMKYDAQTYWKGRQVSETLTRIGKIADDIEGMGAEALPSPLQKGYRNKMEFSFSGYADDLKVGFKMRGSEYDVLSIASCPLLPETCAGIPALVEEYCQASKIGSHRHGKGGYWRKLVVRVAHATGEIMIHLITAPAKSHHAVKPLEKLLYNNLAQLKTFAHSTRKGRADFATGERLISLGGEPTITETLTRDDGQTVDYMITPNAFFQTNSVGAQVLYNRCVEIARPRKTDVVYDLFCGSGGIGLFMAKDVKEVIGIELSKETVHSATQNARLNGIENTKYFAGNLSSDKDFPADLPKPDMIIVDPPRSGVPAPTLKKMKSLKPEKILYISCNPATLARDVAELGDGYTLERFSAVDMFPHTSHVECIALLTKSR</sequence>
<evidence type="ECO:0000259" key="6">
    <source>
        <dbReference type="PROSITE" id="PS50926"/>
    </source>
</evidence>
<dbReference type="InterPro" id="IPR012340">
    <property type="entry name" value="NA-bd_OB-fold"/>
</dbReference>
<dbReference type="Gene3D" id="3.40.50.150">
    <property type="entry name" value="Vaccinia Virus protein VP39"/>
    <property type="match status" value="1"/>
</dbReference>
<dbReference type="Proteomes" id="UP000010808">
    <property type="component" value="Chromosome"/>
</dbReference>
<dbReference type="FunFam" id="2.40.50.140:FF:000097">
    <property type="entry name" value="23S rRNA (uracil(1939)-C(5))-methyltransferase RlmD"/>
    <property type="match status" value="1"/>
</dbReference>
<reference evidence="7 8" key="1">
    <citation type="submission" date="2012-10" db="EMBL/GenBank/DDBJ databases">
        <authorList>
            <person name="Genoscope - CEA"/>
        </authorList>
    </citation>
    <scope>NUCLEOTIDE SEQUENCE [LARGE SCALE GENOMIC DNA]</scope>
    <source>
        <strain evidence="8">AM13 / DSM 14728</strain>
    </source>
</reference>
<keyword evidence="1 4" id="KW-0489">Methyltransferase</keyword>
<keyword evidence="3 4" id="KW-0949">S-adenosyl-L-methionine</keyword>
<dbReference type="PATRIC" id="fig|1121451.3.peg.468"/>
<evidence type="ECO:0000256" key="3">
    <source>
        <dbReference type="ARBA" id="ARBA00022691"/>
    </source>
</evidence>
<evidence type="ECO:0000256" key="2">
    <source>
        <dbReference type="ARBA" id="ARBA00022679"/>
    </source>
</evidence>
<dbReference type="SUPFAM" id="SSF50249">
    <property type="entry name" value="Nucleic acid-binding proteins"/>
    <property type="match status" value="1"/>
</dbReference>
<keyword evidence="8" id="KW-1185">Reference proteome</keyword>
<dbReference type="InterPro" id="IPR010280">
    <property type="entry name" value="U5_MeTrfase_fam"/>
</dbReference>
<dbReference type="GO" id="GO:0030697">
    <property type="term" value="F:tRNA (uracil(54)-C5)-methyltransferase activity, S-adenosyl methionine-dependent"/>
    <property type="evidence" value="ECO:0007669"/>
    <property type="project" value="UniProtKB-EC"/>
</dbReference>
<feature type="binding site" evidence="4">
    <location>
        <position position="395"/>
    </location>
    <ligand>
        <name>S-adenosyl-L-methionine</name>
        <dbReference type="ChEBI" id="CHEBI:59789"/>
    </ligand>
</feature>
<dbReference type="EC" id="2.1.1.35" evidence="7"/>
<name>L0R8E3_9BACT</name>
<dbReference type="PANTHER" id="PTHR11061:SF30">
    <property type="entry name" value="TRNA (URACIL(54)-C(5))-METHYLTRANSFERASE"/>
    <property type="match status" value="1"/>
</dbReference>
<proteinExistence type="inferred from homology"/>
<dbReference type="InterPro" id="IPR002792">
    <property type="entry name" value="TRAM_dom"/>
</dbReference>
<dbReference type="EMBL" id="FO203522">
    <property type="protein sequence ID" value="CCO22487.1"/>
    <property type="molecule type" value="Genomic_DNA"/>
</dbReference>
<dbReference type="CDD" id="cd02440">
    <property type="entry name" value="AdoMet_MTases"/>
    <property type="match status" value="1"/>
</dbReference>
<dbReference type="Pfam" id="PF01938">
    <property type="entry name" value="TRAM"/>
    <property type="match status" value="1"/>
</dbReference>
<evidence type="ECO:0000256" key="4">
    <source>
        <dbReference type="PROSITE-ProRule" id="PRU01024"/>
    </source>
</evidence>
<dbReference type="PROSITE" id="PS01230">
    <property type="entry name" value="TRMA_1"/>
    <property type="match status" value="1"/>
</dbReference>
<dbReference type="InterPro" id="IPR030391">
    <property type="entry name" value="MeTrfase_TrmA_CS"/>
</dbReference>
<dbReference type="Gene3D" id="2.40.50.1070">
    <property type="match status" value="1"/>
</dbReference>
<dbReference type="InterPro" id="IPR030390">
    <property type="entry name" value="MeTrfase_TrmA_AS"/>
</dbReference>
<dbReference type="STRING" id="1121451.DESAM_20196"/>
<evidence type="ECO:0000256" key="1">
    <source>
        <dbReference type="ARBA" id="ARBA00022603"/>
    </source>
</evidence>
<keyword evidence="2 4" id="KW-0808">Transferase</keyword>
<dbReference type="PROSITE" id="PS50926">
    <property type="entry name" value="TRAM"/>
    <property type="match status" value="1"/>
</dbReference>
<dbReference type="PROSITE" id="PS51687">
    <property type="entry name" value="SAM_MT_RNA_M5U"/>
    <property type="match status" value="1"/>
</dbReference>
<accession>L0R8E3</accession>
<dbReference type="PANTHER" id="PTHR11061">
    <property type="entry name" value="RNA M5U METHYLTRANSFERASE"/>
    <property type="match status" value="1"/>
</dbReference>